<accession>K9XRP4</accession>
<protein>
    <submittedName>
        <fullName evidence="2">Uncharacterized protein</fullName>
    </submittedName>
</protein>
<keyword evidence="3" id="KW-1185">Reference proteome</keyword>
<dbReference type="AlphaFoldDB" id="K9XRP4"/>
<dbReference type="Proteomes" id="UP000010473">
    <property type="component" value="Chromosome"/>
</dbReference>
<evidence type="ECO:0000313" key="2">
    <source>
        <dbReference type="EMBL" id="AFZ34352.1"/>
    </source>
</evidence>
<sequence>MILYKYVSNSLIAQTPTNQTLKQEQMWMFSSVGLMVVILTLVVYGRWKFNQFKELINYEQTKSENLQKRLNVALTTIHKWEANPDLIHSRDCNLDYIRMRMEEKIFHDAIINQTKVKAKQFISTSLRINLSQNSQVGIGSRGGFKIDEIFDVTYETDIQGKPTRRVLFRIQIKLMKLPTQSTSSTVNQIIECIENFLSPAEVRENWQPTIQGHIVAMSWNQKAKPTPLLLLEQHGEGVNVSFRTKLASTYRTLTTKGKEAK</sequence>
<evidence type="ECO:0000256" key="1">
    <source>
        <dbReference type="SAM" id="Phobius"/>
    </source>
</evidence>
<dbReference type="OrthoDB" id="509689at2"/>
<dbReference type="RefSeq" id="WP_015192025.1">
    <property type="nucleotide sequence ID" value="NC_019748.1"/>
</dbReference>
<organism evidence="2 3">
    <name type="scientific">Stanieria cyanosphaera (strain ATCC 29371 / PCC 7437)</name>
    <dbReference type="NCBI Taxonomy" id="111780"/>
    <lineage>
        <taxon>Bacteria</taxon>
        <taxon>Bacillati</taxon>
        <taxon>Cyanobacteriota</taxon>
        <taxon>Cyanophyceae</taxon>
        <taxon>Pleurocapsales</taxon>
        <taxon>Dermocarpellaceae</taxon>
        <taxon>Stanieria</taxon>
    </lineage>
</organism>
<dbReference type="KEGG" id="scs:Sta7437_0761"/>
<dbReference type="eggNOG" id="ENOG502Z92Y">
    <property type="taxonomic scope" value="Bacteria"/>
</dbReference>
<name>K9XRP4_STAC7</name>
<keyword evidence="1" id="KW-0472">Membrane</keyword>
<evidence type="ECO:0000313" key="3">
    <source>
        <dbReference type="Proteomes" id="UP000010473"/>
    </source>
</evidence>
<keyword evidence="1" id="KW-1133">Transmembrane helix</keyword>
<dbReference type="EMBL" id="CP003653">
    <property type="protein sequence ID" value="AFZ34352.1"/>
    <property type="molecule type" value="Genomic_DNA"/>
</dbReference>
<dbReference type="HOGENOM" id="CLU_079856_0_0_3"/>
<keyword evidence="1" id="KW-0812">Transmembrane</keyword>
<gene>
    <name evidence="2" type="ordered locus">Sta7437_0761</name>
</gene>
<proteinExistence type="predicted"/>
<reference evidence="3" key="1">
    <citation type="journal article" date="2013" name="Proc. Natl. Acad. Sci. U.S.A.">
        <title>Improving the coverage of the cyanobacterial phylum using diversity-driven genome sequencing.</title>
        <authorList>
            <person name="Shih P.M."/>
            <person name="Wu D."/>
            <person name="Latifi A."/>
            <person name="Axen S.D."/>
            <person name="Fewer D.P."/>
            <person name="Talla E."/>
            <person name="Calteau A."/>
            <person name="Cai F."/>
            <person name="Tandeau de Marsac N."/>
            <person name="Rippka R."/>
            <person name="Herdman M."/>
            <person name="Sivonen K."/>
            <person name="Coursin T."/>
            <person name="Laurent T."/>
            <person name="Goodwin L."/>
            <person name="Nolan M."/>
            <person name="Davenport K.W."/>
            <person name="Han C.S."/>
            <person name="Rubin E.M."/>
            <person name="Eisen J.A."/>
            <person name="Woyke T."/>
            <person name="Gugger M."/>
            <person name="Kerfeld C.A."/>
        </authorList>
    </citation>
    <scope>NUCLEOTIDE SEQUENCE [LARGE SCALE GENOMIC DNA]</scope>
    <source>
        <strain evidence="3">ATCC 29371 / PCC 7437</strain>
    </source>
</reference>
<feature type="transmembrane region" description="Helical" evidence="1">
    <location>
        <begin position="26"/>
        <end position="44"/>
    </location>
</feature>
<dbReference type="PATRIC" id="fig|111780.3.peg.794"/>